<accession>A0A9D4HST1</accession>
<dbReference type="Proteomes" id="UP000828390">
    <property type="component" value="Unassembled WGS sequence"/>
</dbReference>
<evidence type="ECO:0000313" key="1">
    <source>
        <dbReference type="EMBL" id="KAH3729701.1"/>
    </source>
</evidence>
<protein>
    <submittedName>
        <fullName evidence="1">Uncharacterized protein</fullName>
    </submittedName>
</protein>
<dbReference type="EMBL" id="JAIWYP010000012">
    <property type="protein sequence ID" value="KAH3729701.1"/>
    <property type="molecule type" value="Genomic_DNA"/>
</dbReference>
<reference evidence="1" key="2">
    <citation type="submission" date="2020-11" db="EMBL/GenBank/DDBJ databases">
        <authorList>
            <person name="McCartney M.A."/>
            <person name="Auch B."/>
            <person name="Kono T."/>
            <person name="Mallez S."/>
            <person name="Becker A."/>
            <person name="Gohl D.M."/>
            <person name="Silverstein K.A.T."/>
            <person name="Koren S."/>
            <person name="Bechman K.B."/>
            <person name="Herman A."/>
            <person name="Abrahante J.E."/>
            <person name="Garbe J."/>
        </authorList>
    </citation>
    <scope>NUCLEOTIDE SEQUENCE</scope>
    <source>
        <strain evidence="1">Duluth1</strain>
        <tissue evidence="1">Whole animal</tissue>
    </source>
</reference>
<proteinExistence type="predicted"/>
<name>A0A9D4HST1_DREPO</name>
<sequence>MSLGGRDLKNAPTVSIEPVIYRSLGGHHIHYATATYVCIDYTGNLSKKVINHSRHVSSGTGILHNEVANR</sequence>
<dbReference type="AlphaFoldDB" id="A0A9D4HST1"/>
<reference evidence="1" key="1">
    <citation type="journal article" date="2019" name="bioRxiv">
        <title>The Genome of the Zebra Mussel, Dreissena polymorpha: A Resource for Invasive Species Research.</title>
        <authorList>
            <person name="McCartney M.A."/>
            <person name="Auch B."/>
            <person name="Kono T."/>
            <person name="Mallez S."/>
            <person name="Zhang Y."/>
            <person name="Obille A."/>
            <person name="Becker A."/>
            <person name="Abrahante J.E."/>
            <person name="Garbe J."/>
            <person name="Badalamenti J.P."/>
            <person name="Herman A."/>
            <person name="Mangelson H."/>
            <person name="Liachko I."/>
            <person name="Sullivan S."/>
            <person name="Sone E.D."/>
            <person name="Koren S."/>
            <person name="Silverstein K.A.T."/>
            <person name="Beckman K.B."/>
            <person name="Gohl D.M."/>
        </authorList>
    </citation>
    <scope>NUCLEOTIDE SEQUENCE</scope>
    <source>
        <strain evidence="1">Duluth1</strain>
        <tissue evidence="1">Whole animal</tissue>
    </source>
</reference>
<organism evidence="1 2">
    <name type="scientific">Dreissena polymorpha</name>
    <name type="common">Zebra mussel</name>
    <name type="synonym">Mytilus polymorpha</name>
    <dbReference type="NCBI Taxonomy" id="45954"/>
    <lineage>
        <taxon>Eukaryota</taxon>
        <taxon>Metazoa</taxon>
        <taxon>Spiralia</taxon>
        <taxon>Lophotrochozoa</taxon>
        <taxon>Mollusca</taxon>
        <taxon>Bivalvia</taxon>
        <taxon>Autobranchia</taxon>
        <taxon>Heteroconchia</taxon>
        <taxon>Euheterodonta</taxon>
        <taxon>Imparidentia</taxon>
        <taxon>Neoheterodontei</taxon>
        <taxon>Myida</taxon>
        <taxon>Dreissenoidea</taxon>
        <taxon>Dreissenidae</taxon>
        <taxon>Dreissena</taxon>
    </lineage>
</organism>
<comment type="caution">
    <text evidence="1">The sequence shown here is derived from an EMBL/GenBank/DDBJ whole genome shotgun (WGS) entry which is preliminary data.</text>
</comment>
<keyword evidence="2" id="KW-1185">Reference proteome</keyword>
<evidence type="ECO:0000313" key="2">
    <source>
        <dbReference type="Proteomes" id="UP000828390"/>
    </source>
</evidence>
<gene>
    <name evidence="1" type="ORF">DPMN_055679</name>
</gene>